<sequence length="686" mass="73140">MPTHRTDPAVRTRERAERLLAAVTAALPGGPHADAARAASERVVRVAQAPVSVALLAEGDDDHVVSHHLWPPLLGGGAPALTPRRSTLGYVTAVRLRAVARERAAVRAVSVSFLDRAGIARCRSRLLDRLGDGPASAADWPQALAQARRLWPAADARCRAGLTELVALHRAEVFAEHLLGVEGVPARLDAVHQATMPFHVGGAAGGVAPFPDATAPGPYEPGTELTESVLHRVFPVVRRVTVEVDVPHDRWPLADEPLDLIDLPVLAPHLRTGRADLLIEDELGAASAAVLLPGARGDAERAVRAYPQLTVLTGPGSAALRAGAPAPAPADDLRAALLGAGRDAGRAARATRAHAAHLDLRRVLRATVAALDEEPPAAPPPPPAAQERLRDLVGRIGTELTALIDDVGRGVAGPEARLDGGMTPQDAVTQRVVARVHAWPQWAVLFAAVAEQHVQPGDGFDREDPPARPDVFEATFRATLRELPSVVGEVVDATVAAWRQRRSPRLGPLKAVLLDDVEPARERGDGDGRDAALTTLRRAVQLDWLTHAGPADGASPADADAARQAFPLAPDRPLPWHDPHGPGRHQATVMRVRRELVEAVRRLAVEGLAVEQARRVDAIRHALRELRAALPRTDAEIRALAGVDPGVEPDPPQVLARRVEALLEEDDLSSRAEEDNRMSRTAEEGR</sequence>
<feature type="region of interest" description="Disordered" evidence="1">
    <location>
        <begin position="665"/>
        <end position="686"/>
    </location>
</feature>
<evidence type="ECO:0000313" key="3">
    <source>
        <dbReference type="Proteomes" id="UP000183585"/>
    </source>
</evidence>
<evidence type="ECO:0000256" key="1">
    <source>
        <dbReference type="SAM" id="MobiDB-lite"/>
    </source>
</evidence>
<gene>
    <name evidence="2" type="ORF">GA0070563_11576</name>
</gene>
<dbReference type="EMBL" id="FMCT01000015">
    <property type="protein sequence ID" value="SCF46814.1"/>
    <property type="molecule type" value="Genomic_DNA"/>
</dbReference>
<protein>
    <submittedName>
        <fullName evidence="2">Uncharacterized protein</fullName>
    </submittedName>
</protein>
<evidence type="ECO:0000313" key="2">
    <source>
        <dbReference type="EMBL" id="SCF46814.1"/>
    </source>
</evidence>
<reference evidence="3" key="1">
    <citation type="submission" date="2016-06" db="EMBL/GenBank/DDBJ databases">
        <authorList>
            <person name="Varghese N."/>
            <person name="Submissions Spin"/>
        </authorList>
    </citation>
    <scope>NUCLEOTIDE SEQUENCE [LARGE SCALE GENOMIC DNA]</scope>
    <source>
        <strain evidence="3">DSM 43168</strain>
    </source>
</reference>
<dbReference type="AlphaFoldDB" id="A0A1C5AP80"/>
<name>A0A1C5AP80_9ACTN</name>
<feature type="compositionally biased region" description="Basic and acidic residues" evidence="1">
    <location>
        <begin position="668"/>
        <end position="686"/>
    </location>
</feature>
<keyword evidence="3" id="KW-1185">Reference proteome</keyword>
<dbReference type="STRING" id="47853.TK50_14290"/>
<accession>A0A1C5AP80</accession>
<proteinExistence type="predicted"/>
<dbReference type="Proteomes" id="UP000183585">
    <property type="component" value="Unassembled WGS sequence"/>
</dbReference>
<organism evidence="2 3">
    <name type="scientific">Micromonospora carbonacea</name>
    <dbReference type="NCBI Taxonomy" id="47853"/>
    <lineage>
        <taxon>Bacteria</taxon>
        <taxon>Bacillati</taxon>
        <taxon>Actinomycetota</taxon>
        <taxon>Actinomycetes</taxon>
        <taxon>Micromonosporales</taxon>
        <taxon>Micromonosporaceae</taxon>
        <taxon>Micromonospora</taxon>
    </lineage>
</organism>